<dbReference type="Proteomes" id="UP000007471">
    <property type="component" value="Chromosome"/>
</dbReference>
<dbReference type="STRING" id="765698.Mesci_3735"/>
<protein>
    <submittedName>
        <fullName evidence="2">Uncharacterized protein</fullName>
    </submittedName>
</protein>
<dbReference type="PATRIC" id="fig|765698.3.peg.4239"/>
<evidence type="ECO:0000256" key="1">
    <source>
        <dbReference type="SAM" id="MobiDB-lite"/>
    </source>
</evidence>
<proteinExistence type="predicted"/>
<gene>
    <name evidence="2" type="ordered locus">Mesci_3735</name>
</gene>
<dbReference type="AlphaFoldDB" id="E8TNH2"/>
<dbReference type="EMBL" id="CP002447">
    <property type="protein sequence ID" value="ADV12854.1"/>
    <property type="molecule type" value="Genomic_DNA"/>
</dbReference>
<organism evidence="2 3">
    <name type="scientific">Mesorhizobium ciceri biovar biserrulae (strain HAMBI 2942 / LMG 23838 / WSM1271)</name>
    <dbReference type="NCBI Taxonomy" id="765698"/>
    <lineage>
        <taxon>Bacteria</taxon>
        <taxon>Pseudomonadati</taxon>
        <taxon>Pseudomonadota</taxon>
        <taxon>Alphaproteobacteria</taxon>
        <taxon>Hyphomicrobiales</taxon>
        <taxon>Phyllobacteriaceae</taxon>
        <taxon>Mesorhizobium</taxon>
    </lineage>
</organism>
<name>E8TNH2_MESCW</name>
<dbReference type="HOGENOM" id="CLU_204649_0_0_5"/>
<evidence type="ECO:0000313" key="2">
    <source>
        <dbReference type="EMBL" id="ADV12854.1"/>
    </source>
</evidence>
<feature type="region of interest" description="Disordered" evidence="1">
    <location>
        <begin position="1"/>
        <end position="52"/>
    </location>
</feature>
<accession>E8TNH2</accession>
<sequence>MPQPRQPDPNRDMPVPPPTWKPEPIEEPEPETLPDETPLPNPDENEEPPVHA</sequence>
<evidence type="ECO:0000313" key="3">
    <source>
        <dbReference type="Proteomes" id="UP000007471"/>
    </source>
</evidence>
<reference evidence="3" key="1">
    <citation type="submission" date="2011-01" db="EMBL/GenBank/DDBJ databases">
        <title>Complete sequence of chromosome of Mesorhizobium ciceri bv. biserrulae WSM1271.</title>
        <authorList>
            <person name="Lucas S."/>
            <person name="Copeland A."/>
            <person name="Lapidus A."/>
            <person name="Cheng J.-F."/>
            <person name="Goodwin L."/>
            <person name="Pitluck S."/>
            <person name="Teshima H."/>
            <person name="Detter J.C."/>
            <person name="Han C."/>
            <person name="Tapia R."/>
            <person name="Land M."/>
            <person name="Hauser L."/>
            <person name="Kyrpides N."/>
            <person name="Ivanova N."/>
            <person name="Nandasena K."/>
            <person name="Reeve W.G."/>
            <person name="Howieson J.G."/>
            <person name="O'Hara G."/>
            <person name="Tiwari R.P."/>
            <person name="Woyke T."/>
        </authorList>
    </citation>
    <scope>NUCLEOTIDE SEQUENCE [LARGE SCALE GENOMIC DNA]</scope>
    <source>
        <strain evidence="3">HAMBI 2942 / LMG 23838 / WSM1271</strain>
    </source>
</reference>
<feature type="compositionally biased region" description="Acidic residues" evidence="1">
    <location>
        <begin position="25"/>
        <end position="34"/>
    </location>
</feature>
<dbReference type="KEGG" id="mci:Mesci_3735"/>
<feature type="compositionally biased region" description="Acidic residues" evidence="1">
    <location>
        <begin position="43"/>
        <end position="52"/>
    </location>
</feature>